<accession>A0A1Y2MLU1</accession>
<dbReference type="OrthoDB" id="3578575at2"/>
<reference evidence="2 3" key="1">
    <citation type="submission" date="2016-09" db="EMBL/GenBank/DDBJ databases">
        <title>Pseudonocardia autotrophica DSM535, a candidate organism with high potential of specific P450 cytochromes.</title>
        <authorList>
            <person name="Grumaz C."/>
            <person name="Vainshtein Y."/>
            <person name="Kirstahler P."/>
            <person name="Sohn K."/>
        </authorList>
    </citation>
    <scope>NUCLEOTIDE SEQUENCE [LARGE SCALE GENOMIC DNA]</scope>
    <source>
        <strain evidence="2 3">DSM 535</strain>
    </source>
</reference>
<dbReference type="RefSeq" id="WP_085916141.1">
    <property type="nucleotide sequence ID" value="NZ_AP018920.1"/>
</dbReference>
<feature type="compositionally biased region" description="Low complexity" evidence="1">
    <location>
        <begin position="95"/>
        <end position="104"/>
    </location>
</feature>
<organism evidence="2 3">
    <name type="scientific">Pseudonocardia autotrophica</name>
    <name type="common">Amycolata autotrophica</name>
    <name type="synonym">Nocardia autotrophica</name>
    <dbReference type="NCBI Taxonomy" id="2074"/>
    <lineage>
        <taxon>Bacteria</taxon>
        <taxon>Bacillati</taxon>
        <taxon>Actinomycetota</taxon>
        <taxon>Actinomycetes</taxon>
        <taxon>Pseudonocardiales</taxon>
        <taxon>Pseudonocardiaceae</taxon>
        <taxon>Pseudonocardia</taxon>
    </lineage>
</organism>
<sequence>MSAPTDQFVDFAKRGQDLVTESVRSWSDTVQGLAGQFTGGTRPQLPDAGVTVDRVFDFYEQVLGHQRELARTVVGAGSSVVDQLTEQASKAAEAVTEHAAAGAEKVTETAQKTARTTRPSAK</sequence>
<evidence type="ECO:0000313" key="3">
    <source>
        <dbReference type="Proteomes" id="UP000194360"/>
    </source>
</evidence>
<dbReference type="STRING" id="2074.BG845_06064"/>
<evidence type="ECO:0000313" key="2">
    <source>
        <dbReference type="EMBL" id="OSY35428.1"/>
    </source>
</evidence>
<dbReference type="Proteomes" id="UP000194360">
    <property type="component" value="Unassembled WGS sequence"/>
</dbReference>
<evidence type="ECO:0008006" key="4">
    <source>
        <dbReference type="Google" id="ProtNLM"/>
    </source>
</evidence>
<proteinExistence type="predicted"/>
<feature type="compositionally biased region" description="Polar residues" evidence="1">
    <location>
        <begin position="108"/>
        <end position="122"/>
    </location>
</feature>
<feature type="region of interest" description="Disordered" evidence="1">
    <location>
        <begin position="95"/>
        <end position="122"/>
    </location>
</feature>
<protein>
    <recommendedName>
        <fullName evidence="4">Phasin protein</fullName>
    </recommendedName>
</protein>
<keyword evidence="3" id="KW-1185">Reference proteome</keyword>
<comment type="caution">
    <text evidence="2">The sequence shown here is derived from an EMBL/GenBank/DDBJ whole genome shotgun (WGS) entry which is preliminary data.</text>
</comment>
<gene>
    <name evidence="2" type="ORF">BG845_06064</name>
</gene>
<dbReference type="AlphaFoldDB" id="A0A1Y2MLU1"/>
<evidence type="ECO:0000256" key="1">
    <source>
        <dbReference type="SAM" id="MobiDB-lite"/>
    </source>
</evidence>
<name>A0A1Y2MLU1_PSEAH</name>
<dbReference type="EMBL" id="MIGB01000052">
    <property type="protein sequence ID" value="OSY35428.1"/>
    <property type="molecule type" value="Genomic_DNA"/>
</dbReference>